<accession>A0A9Q3ZBY5</accession>
<dbReference type="InterPro" id="IPR011283">
    <property type="entry name" value="Acetoacetyl-CoA_reductase"/>
</dbReference>
<dbReference type="GO" id="GO:0032787">
    <property type="term" value="P:monocarboxylic acid metabolic process"/>
    <property type="evidence" value="ECO:0007669"/>
    <property type="project" value="UniProtKB-ARBA"/>
</dbReference>
<gene>
    <name evidence="4" type="primary">phbB</name>
    <name evidence="4" type="ORF">LZG35_05775</name>
</gene>
<dbReference type="CDD" id="cd05333">
    <property type="entry name" value="BKR_SDR_c"/>
    <property type="match status" value="1"/>
</dbReference>
<evidence type="ECO:0000313" key="5">
    <source>
        <dbReference type="Proteomes" id="UP001107961"/>
    </source>
</evidence>
<organism evidence="4 5">
    <name type="scientific">Alloalcanivorax xenomutans</name>
    <dbReference type="NCBI Taxonomy" id="1094342"/>
    <lineage>
        <taxon>Bacteria</taxon>
        <taxon>Pseudomonadati</taxon>
        <taxon>Pseudomonadota</taxon>
        <taxon>Gammaproteobacteria</taxon>
        <taxon>Oceanospirillales</taxon>
        <taxon>Alcanivoracaceae</taxon>
        <taxon>Alloalcanivorax</taxon>
    </lineage>
</organism>
<dbReference type="Gene3D" id="3.40.50.720">
    <property type="entry name" value="NAD(P)-binding Rossmann-like Domain"/>
    <property type="match status" value="1"/>
</dbReference>
<dbReference type="GO" id="GO:0042619">
    <property type="term" value="P:poly-hydroxybutyrate biosynthetic process"/>
    <property type="evidence" value="ECO:0007669"/>
    <property type="project" value="InterPro"/>
</dbReference>
<proteinExistence type="inferred from homology"/>
<dbReference type="FunFam" id="3.40.50.720:FF:000173">
    <property type="entry name" value="3-oxoacyl-[acyl-carrier protein] reductase"/>
    <property type="match status" value="1"/>
</dbReference>
<dbReference type="Pfam" id="PF13561">
    <property type="entry name" value="adh_short_C2"/>
    <property type="match status" value="1"/>
</dbReference>
<evidence type="ECO:0000313" key="4">
    <source>
        <dbReference type="EMBL" id="MCE7508138.1"/>
    </source>
</evidence>
<evidence type="ECO:0000256" key="2">
    <source>
        <dbReference type="ARBA" id="ARBA00023002"/>
    </source>
</evidence>
<dbReference type="SMART" id="SM00822">
    <property type="entry name" value="PKS_KR"/>
    <property type="match status" value="1"/>
</dbReference>
<dbReference type="SUPFAM" id="SSF51735">
    <property type="entry name" value="NAD(P)-binding Rossmann-fold domains"/>
    <property type="match status" value="1"/>
</dbReference>
<dbReference type="GeneID" id="94688601"/>
<dbReference type="PANTHER" id="PTHR42879">
    <property type="entry name" value="3-OXOACYL-(ACYL-CARRIER-PROTEIN) REDUCTASE"/>
    <property type="match status" value="1"/>
</dbReference>
<dbReference type="GO" id="GO:0018454">
    <property type="term" value="F:acetoacetyl-CoA reductase activity"/>
    <property type="evidence" value="ECO:0007669"/>
    <property type="project" value="UniProtKB-EC"/>
</dbReference>
<name>A0A9Q3ZBY5_9GAMM</name>
<keyword evidence="5" id="KW-1185">Reference proteome</keyword>
<comment type="similarity">
    <text evidence="1">Belongs to the short-chain dehydrogenases/reductases (SDR) family.</text>
</comment>
<keyword evidence="2 4" id="KW-0560">Oxidoreductase</keyword>
<evidence type="ECO:0000256" key="1">
    <source>
        <dbReference type="ARBA" id="ARBA00006484"/>
    </source>
</evidence>
<dbReference type="PRINTS" id="PR00080">
    <property type="entry name" value="SDRFAMILY"/>
</dbReference>
<dbReference type="InterPro" id="IPR057326">
    <property type="entry name" value="KR_dom"/>
</dbReference>
<dbReference type="InterPro" id="IPR050259">
    <property type="entry name" value="SDR"/>
</dbReference>
<dbReference type="InterPro" id="IPR002347">
    <property type="entry name" value="SDR_fam"/>
</dbReference>
<dbReference type="GO" id="GO:0005737">
    <property type="term" value="C:cytoplasm"/>
    <property type="evidence" value="ECO:0007669"/>
    <property type="project" value="InterPro"/>
</dbReference>
<reference evidence="4" key="1">
    <citation type="submission" date="2022-01" db="EMBL/GenBank/DDBJ databases">
        <authorList>
            <person name="Karlyshev A.V."/>
            <person name="Jaspars M."/>
        </authorList>
    </citation>
    <scope>NUCLEOTIDE SEQUENCE</scope>
    <source>
        <strain evidence="4">AGSA3-2</strain>
    </source>
</reference>
<protein>
    <submittedName>
        <fullName evidence="4">Acetoacetyl-CoA reductase</fullName>
        <ecNumber evidence="4">1.1.1.36</ecNumber>
    </submittedName>
</protein>
<dbReference type="AlphaFoldDB" id="A0A9Q3ZBY5"/>
<dbReference type="EC" id="1.1.1.36" evidence="4"/>
<feature type="domain" description="Ketoreductase" evidence="3">
    <location>
        <begin position="5"/>
        <end position="188"/>
    </location>
</feature>
<dbReference type="NCBIfam" id="TIGR01829">
    <property type="entry name" value="AcAcCoA_reduct"/>
    <property type="match status" value="1"/>
</dbReference>
<sequence>MSEKRLAVVTGATGGLGVAMCQALCDQGRTVVGTYYPDPQQEQQARQWQESMEQQGYSVHVRPLDVTDYDACAVFAADVEAELGPIDVLVNNAGITRDAPIKRMEPHFWQDVINTNLTSMYNLCRAVFDGMCQRGFGRIVNISSLNGEKGQFGQCNYAAAKAGVYGFTRSIAQEGARKGVTVNAVSPGYIDTPMVRQVPENILEGIIAGIPVGRLGQPDDIARAVAFLAADEAGFITGTNLSVNGGQYMS</sequence>
<dbReference type="InterPro" id="IPR036291">
    <property type="entry name" value="NAD(P)-bd_dom_sf"/>
</dbReference>
<evidence type="ECO:0000259" key="3">
    <source>
        <dbReference type="SMART" id="SM00822"/>
    </source>
</evidence>
<dbReference type="InterPro" id="IPR020904">
    <property type="entry name" value="Sc_DH/Rdtase_CS"/>
</dbReference>
<dbReference type="PRINTS" id="PR00081">
    <property type="entry name" value="GDHRDH"/>
</dbReference>
<dbReference type="KEGG" id="axe:P40_20060"/>
<comment type="caution">
    <text evidence="4">The sequence shown here is derived from an EMBL/GenBank/DDBJ whole genome shotgun (WGS) entry which is preliminary data.</text>
</comment>
<dbReference type="NCBIfam" id="NF009464">
    <property type="entry name" value="PRK12824.1"/>
    <property type="match status" value="1"/>
</dbReference>
<dbReference type="RefSeq" id="WP_022994821.1">
    <property type="nucleotide sequence ID" value="NZ_CBDDTQ010000003.1"/>
</dbReference>
<dbReference type="PROSITE" id="PS00061">
    <property type="entry name" value="ADH_SHORT"/>
    <property type="match status" value="1"/>
</dbReference>
<dbReference type="Proteomes" id="UP001107961">
    <property type="component" value="Unassembled WGS sequence"/>
</dbReference>
<dbReference type="PANTHER" id="PTHR42879:SF2">
    <property type="entry name" value="3-OXOACYL-[ACYL-CARRIER-PROTEIN] REDUCTASE FABG"/>
    <property type="match status" value="1"/>
</dbReference>
<dbReference type="EMBL" id="JAJVKT010000005">
    <property type="protein sequence ID" value="MCE7508138.1"/>
    <property type="molecule type" value="Genomic_DNA"/>
</dbReference>
<dbReference type="NCBIfam" id="NF009466">
    <property type="entry name" value="PRK12826.1-2"/>
    <property type="match status" value="1"/>
</dbReference>